<feature type="region of interest" description="Disordered" evidence="7">
    <location>
        <begin position="1"/>
        <end position="22"/>
    </location>
</feature>
<evidence type="ECO:0000313" key="11">
    <source>
        <dbReference type="Proteomes" id="UP000555728"/>
    </source>
</evidence>
<keyword evidence="4" id="KW-0808">Transferase</keyword>
<dbReference type="PRINTS" id="PR00344">
    <property type="entry name" value="BCTRLSENSOR"/>
</dbReference>
<proteinExistence type="predicted"/>
<dbReference type="InterPro" id="IPR003661">
    <property type="entry name" value="HisK_dim/P_dom"/>
</dbReference>
<dbReference type="Pfam" id="PF02518">
    <property type="entry name" value="HATPase_c"/>
    <property type="match status" value="1"/>
</dbReference>
<keyword evidence="5 10" id="KW-0418">Kinase</keyword>
<feature type="transmembrane region" description="Helical" evidence="8">
    <location>
        <begin position="34"/>
        <end position="60"/>
    </location>
</feature>
<keyword evidence="6" id="KW-0902">Two-component regulatory system</keyword>
<dbReference type="PANTHER" id="PTHR43711:SF26">
    <property type="entry name" value="SENSOR HISTIDINE KINASE RCSC"/>
    <property type="match status" value="1"/>
</dbReference>
<dbReference type="Gene3D" id="3.30.565.10">
    <property type="entry name" value="Histidine kinase-like ATPase, C-terminal domain"/>
    <property type="match status" value="1"/>
</dbReference>
<organism evidence="10 11">
    <name type="scientific">Roseospira goensis</name>
    <dbReference type="NCBI Taxonomy" id="391922"/>
    <lineage>
        <taxon>Bacteria</taxon>
        <taxon>Pseudomonadati</taxon>
        <taxon>Pseudomonadota</taxon>
        <taxon>Alphaproteobacteria</taxon>
        <taxon>Rhodospirillales</taxon>
        <taxon>Rhodospirillaceae</taxon>
        <taxon>Roseospira</taxon>
    </lineage>
</organism>
<keyword evidence="11" id="KW-1185">Reference proteome</keyword>
<dbReference type="InterPro" id="IPR050736">
    <property type="entry name" value="Sensor_HK_Regulatory"/>
</dbReference>
<dbReference type="CDD" id="cd00082">
    <property type="entry name" value="HisKA"/>
    <property type="match status" value="1"/>
</dbReference>
<evidence type="ECO:0000256" key="6">
    <source>
        <dbReference type="ARBA" id="ARBA00023012"/>
    </source>
</evidence>
<dbReference type="EC" id="2.7.13.3" evidence="2"/>
<evidence type="ECO:0000256" key="7">
    <source>
        <dbReference type="SAM" id="MobiDB-lite"/>
    </source>
</evidence>
<keyword evidence="8" id="KW-0812">Transmembrane</keyword>
<protein>
    <recommendedName>
        <fullName evidence="2">histidine kinase</fullName>
        <ecNumber evidence="2">2.7.13.3</ecNumber>
    </recommendedName>
</protein>
<dbReference type="InterPro" id="IPR005467">
    <property type="entry name" value="His_kinase_dom"/>
</dbReference>
<gene>
    <name evidence="10" type="ORF">GGD88_002698</name>
</gene>
<dbReference type="InterPro" id="IPR036097">
    <property type="entry name" value="HisK_dim/P_sf"/>
</dbReference>
<dbReference type="InterPro" id="IPR003594">
    <property type="entry name" value="HATPase_dom"/>
</dbReference>
<evidence type="ECO:0000256" key="5">
    <source>
        <dbReference type="ARBA" id="ARBA00022777"/>
    </source>
</evidence>
<dbReference type="Proteomes" id="UP000555728">
    <property type="component" value="Unassembled WGS sequence"/>
</dbReference>
<dbReference type="PANTHER" id="PTHR43711">
    <property type="entry name" value="TWO-COMPONENT HISTIDINE KINASE"/>
    <property type="match status" value="1"/>
</dbReference>
<dbReference type="EMBL" id="JACIGI010000024">
    <property type="protein sequence ID" value="MBB4286955.1"/>
    <property type="molecule type" value="Genomic_DNA"/>
</dbReference>
<evidence type="ECO:0000256" key="1">
    <source>
        <dbReference type="ARBA" id="ARBA00000085"/>
    </source>
</evidence>
<evidence type="ECO:0000313" key="10">
    <source>
        <dbReference type="EMBL" id="MBB4286955.1"/>
    </source>
</evidence>
<accession>A0A7W6S146</accession>
<dbReference type="InterPro" id="IPR004358">
    <property type="entry name" value="Sig_transdc_His_kin-like_C"/>
</dbReference>
<evidence type="ECO:0000256" key="8">
    <source>
        <dbReference type="SAM" id="Phobius"/>
    </source>
</evidence>
<keyword evidence="8" id="KW-0472">Membrane</keyword>
<dbReference type="SMART" id="SM00387">
    <property type="entry name" value="HATPase_c"/>
    <property type="match status" value="1"/>
</dbReference>
<sequence length="356" mass="39233">MTPSGPRPRPPSSAPDDGTEPSVRADRRWARIEALVLLFTGLTVFLVAIDLDAFEWLAAYTRRYEDYEVDEFFTAAIVMAGFLLVFSISRMVQLTRVLRRLERTQYELREAVALSDRLRTEAEAATKAKSNFLAATSHELRTPLNAILGFAEIMRDRHIPNADLDTYATYAGDIHRSTTDLLAILEDLLDISKVEAGRTTLTLEAVAVRPVVDRCLNTLRERARERRLHISVRIADDDGTVWADAHALLRMITNLVTNAIKYNRPGGSIVIRAGTVTPARYEISVSDTGIGIPRKDIPRMLLPYERGAGTTTAAEPGVGLGLAIVNTLMARHGGTVHVDSLVGEGTTVTLRFPAVT</sequence>
<dbReference type="PROSITE" id="PS50109">
    <property type="entry name" value="HIS_KIN"/>
    <property type="match status" value="1"/>
</dbReference>
<feature type="compositionally biased region" description="Pro residues" evidence="7">
    <location>
        <begin position="1"/>
        <end position="13"/>
    </location>
</feature>
<dbReference type="InterPro" id="IPR036890">
    <property type="entry name" value="HATPase_C_sf"/>
</dbReference>
<evidence type="ECO:0000256" key="4">
    <source>
        <dbReference type="ARBA" id="ARBA00022679"/>
    </source>
</evidence>
<dbReference type="Gene3D" id="1.10.287.130">
    <property type="match status" value="1"/>
</dbReference>
<dbReference type="GO" id="GO:0000155">
    <property type="term" value="F:phosphorelay sensor kinase activity"/>
    <property type="evidence" value="ECO:0007669"/>
    <property type="project" value="InterPro"/>
</dbReference>
<dbReference type="SUPFAM" id="SSF47384">
    <property type="entry name" value="Homodimeric domain of signal transducing histidine kinase"/>
    <property type="match status" value="1"/>
</dbReference>
<dbReference type="Pfam" id="PF00512">
    <property type="entry name" value="HisKA"/>
    <property type="match status" value="1"/>
</dbReference>
<reference evidence="10 11" key="1">
    <citation type="submission" date="2020-08" db="EMBL/GenBank/DDBJ databases">
        <title>Genome sequencing of Purple Non-Sulfur Bacteria from various extreme environments.</title>
        <authorList>
            <person name="Mayer M."/>
        </authorList>
    </citation>
    <scope>NUCLEOTIDE SEQUENCE [LARGE SCALE GENOMIC DNA]</scope>
    <source>
        <strain evidence="10 11">JA135</strain>
    </source>
</reference>
<evidence type="ECO:0000259" key="9">
    <source>
        <dbReference type="PROSITE" id="PS50109"/>
    </source>
</evidence>
<dbReference type="RefSeq" id="WP_184436248.1">
    <property type="nucleotide sequence ID" value="NZ_JACIGI010000024.1"/>
</dbReference>
<evidence type="ECO:0000256" key="2">
    <source>
        <dbReference type="ARBA" id="ARBA00012438"/>
    </source>
</evidence>
<name>A0A7W6S146_9PROT</name>
<feature type="transmembrane region" description="Helical" evidence="8">
    <location>
        <begin position="72"/>
        <end position="92"/>
    </location>
</feature>
<dbReference type="SUPFAM" id="SSF55874">
    <property type="entry name" value="ATPase domain of HSP90 chaperone/DNA topoisomerase II/histidine kinase"/>
    <property type="match status" value="1"/>
</dbReference>
<feature type="domain" description="Histidine kinase" evidence="9">
    <location>
        <begin position="135"/>
        <end position="356"/>
    </location>
</feature>
<keyword evidence="8" id="KW-1133">Transmembrane helix</keyword>
<keyword evidence="3" id="KW-0597">Phosphoprotein</keyword>
<dbReference type="SMART" id="SM00388">
    <property type="entry name" value="HisKA"/>
    <property type="match status" value="1"/>
</dbReference>
<dbReference type="AlphaFoldDB" id="A0A7W6S146"/>
<comment type="caution">
    <text evidence="10">The sequence shown here is derived from an EMBL/GenBank/DDBJ whole genome shotgun (WGS) entry which is preliminary data.</text>
</comment>
<evidence type="ECO:0000256" key="3">
    <source>
        <dbReference type="ARBA" id="ARBA00022553"/>
    </source>
</evidence>
<comment type="catalytic activity">
    <reaction evidence="1">
        <text>ATP + protein L-histidine = ADP + protein N-phospho-L-histidine.</text>
        <dbReference type="EC" id="2.7.13.3"/>
    </reaction>
</comment>
<dbReference type="CDD" id="cd00075">
    <property type="entry name" value="HATPase"/>
    <property type="match status" value="1"/>
</dbReference>